<evidence type="ECO:0000313" key="1">
    <source>
        <dbReference type="EMBL" id="SSZ55856.1"/>
    </source>
</evidence>
<dbReference type="EMBL" id="UFTJ01000002">
    <property type="protein sequence ID" value="SSZ55856.1"/>
    <property type="molecule type" value="Genomic_DNA"/>
</dbReference>
<sequence length="195" mass="22828">MKYIVLLFFLPIMIFGQEIKIESKYGAHNKELRDILSFEGIDKINVKFIGKPIKNKHFKIFVKHVWEGKTTQVDTLIDTRELFKKSIIESDTLSFNAIAKKATENQVKVAFNFKQFGNSKMYDATKSFDYSFRLIGDKVKIQLGKTFPLFVYILPYEKNGWKLYCAVDSSGKEVEKWGEEFGIAHYIIYEMIFEE</sequence>
<evidence type="ECO:0000313" key="2">
    <source>
        <dbReference type="Proteomes" id="UP000255515"/>
    </source>
</evidence>
<name>A0A376C1G1_9FLAO</name>
<reference evidence="1 2" key="1">
    <citation type="submission" date="2018-06" db="EMBL/GenBank/DDBJ databases">
        <authorList>
            <consortium name="Pathogen Informatics"/>
            <person name="Doyle S."/>
        </authorList>
    </citation>
    <scope>NUCLEOTIDE SEQUENCE [LARGE SCALE GENOMIC DNA]</scope>
    <source>
        <strain evidence="1 2">NCTC11661</strain>
    </source>
</reference>
<proteinExistence type="predicted"/>
<dbReference type="Proteomes" id="UP000255515">
    <property type="component" value="Unassembled WGS sequence"/>
</dbReference>
<dbReference type="RefSeq" id="WP_002688806.1">
    <property type="nucleotide sequence ID" value="NZ_UFTJ01000002.1"/>
</dbReference>
<accession>A0A376C1G1</accession>
<gene>
    <name evidence="1" type="ORF">NCTC11661_01255</name>
</gene>
<organism evidence="1 2">
    <name type="scientific">Bergeyella zoohelcum</name>
    <dbReference type="NCBI Taxonomy" id="1015"/>
    <lineage>
        <taxon>Bacteria</taxon>
        <taxon>Pseudomonadati</taxon>
        <taxon>Bacteroidota</taxon>
        <taxon>Flavobacteriia</taxon>
        <taxon>Flavobacteriales</taxon>
        <taxon>Weeksellaceae</taxon>
        <taxon>Bergeyella</taxon>
    </lineage>
</organism>
<dbReference type="AlphaFoldDB" id="A0A376C1G1"/>
<protein>
    <submittedName>
        <fullName evidence="1">Uncharacterized protein</fullName>
    </submittedName>
</protein>